<dbReference type="OMA" id="AIAVFTW"/>
<proteinExistence type="predicted"/>
<accession>A0A1Y2M1F7</accession>
<dbReference type="Proteomes" id="UP000193240">
    <property type="component" value="Unassembled WGS sequence"/>
</dbReference>
<evidence type="ECO:0000256" key="1">
    <source>
        <dbReference type="SAM" id="MobiDB-lite"/>
    </source>
</evidence>
<keyword evidence="3" id="KW-1185">Reference proteome</keyword>
<name>A0A1Y2M1F7_EPING</name>
<gene>
    <name evidence="2" type="ORF">B5807_06040</name>
</gene>
<dbReference type="EMBL" id="KZ107843">
    <property type="protein sequence ID" value="OSS49843.1"/>
    <property type="molecule type" value="Genomic_DNA"/>
</dbReference>
<feature type="compositionally biased region" description="Polar residues" evidence="1">
    <location>
        <begin position="129"/>
        <end position="150"/>
    </location>
</feature>
<dbReference type="InParanoid" id="A0A1Y2M1F7"/>
<feature type="region of interest" description="Disordered" evidence="1">
    <location>
        <begin position="93"/>
        <end position="150"/>
    </location>
</feature>
<protein>
    <submittedName>
        <fullName evidence="2">Uncharacterized protein</fullName>
    </submittedName>
</protein>
<evidence type="ECO:0000313" key="2">
    <source>
        <dbReference type="EMBL" id="OSS49843.1"/>
    </source>
</evidence>
<reference evidence="2 3" key="1">
    <citation type="journal article" date="2017" name="Genome Announc.">
        <title>Genome sequence of the saprophytic ascomycete Epicoccum nigrum ICMP 19927 strain isolated from New Zealand.</title>
        <authorList>
            <person name="Fokin M."/>
            <person name="Fleetwood D."/>
            <person name="Weir B.S."/>
            <person name="Villas-Boas S.G."/>
        </authorList>
    </citation>
    <scope>NUCLEOTIDE SEQUENCE [LARGE SCALE GENOMIC DNA]</scope>
    <source>
        <strain evidence="2 3">ICMP 19927</strain>
    </source>
</reference>
<dbReference type="AlphaFoldDB" id="A0A1Y2M1F7"/>
<feature type="compositionally biased region" description="Low complexity" evidence="1">
    <location>
        <begin position="93"/>
        <end position="128"/>
    </location>
</feature>
<evidence type="ECO:0000313" key="3">
    <source>
        <dbReference type="Proteomes" id="UP000193240"/>
    </source>
</evidence>
<organism evidence="2 3">
    <name type="scientific">Epicoccum nigrum</name>
    <name type="common">Soil fungus</name>
    <name type="synonym">Epicoccum purpurascens</name>
    <dbReference type="NCBI Taxonomy" id="105696"/>
    <lineage>
        <taxon>Eukaryota</taxon>
        <taxon>Fungi</taxon>
        <taxon>Dikarya</taxon>
        <taxon>Ascomycota</taxon>
        <taxon>Pezizomycotina</taxon>
        <taxon>Dothideomycetes</taxon>
        <taxon>Pleosporomycetidae</taxon>
        <taxon>Pleosporales</taxon>
        <taxon>Pleosporineae</taxon>
        <taxon>Didymellaceae</taxon>
        <taxon>Epicoccum</taxon>
    </lineage>
</organism>
<sequence>MKPTSILPIAALAASASARNVHVVGDLMAREIDPATMDPTKLSVLSVLKTAIPTPTGTETAIALPTGDFTPQWYKDLPADVIVLLAQMYPATPTSASSTSATSTSAAATVPTTTSTSNGTLSTINGTSAVSTGNIPTSKPNSSQPASSIGAKNTVGTGSWSVAVGLSVAALFCLLA</sequence>